<keyword evidence="2" id="KW-1185">Reference proteome</keyword>
<feature type="non-terminal residue" evidence="1">
    <location>
        <position position="66"/>
    </location>
</feature>
<name>A0A6A0A328_HAELA</name>
<evidence type="ECO:0000313" key="2">
    <source>
        <dbReference type="Proteomes" id="UP000485058"/>
    </source>
</evidence>
<dbReference type="EMBL" id="BLLF01002424">
    <property type="protein sequence ID" value="GFH24032.1"/>
    <property type="molecule type" value="Genomic_DNA"/>
</dbReference>
<evidence type="ECO:0000313" key="1">
    <source>
        <dbReference type="EMBL" id="GFH24032.1"/>
    </source>
</evidence>
<sequence>MASMTQTLGGSQGWLNDPDSLQNLVDSPAMMETLDIIKALHRLSSPFVNSSQDYSLPVPLCVTGEE</sequence>
<organism evidence="1 2">
    <name type="scientific">Haematococcus lacustris</name>
    <name type="common">Green alga</name>
    <name type="synonym">Haematococcus pluvialis</name>
    <dbReference type="NCBI Taxonomy" id="44745"/>
    <lineage>
        <taxon>Eukaryota</taxon>
        <taxon>Viridiplantae</taxon>
        <taxon>Chlorophyta</taxon>
        <taxon>core chlorophytes</taxon>
        <taxon>Chlorophyceae</taxon>
        <taxon>CS clade</taxon>
        <taxon>Chlamydomonadales</taxon>
        <taxon>Haematococcaceae</taxon>
        <taxon>Haematococcus</taxon>
    </lineage>
</organism>
<comment type="caution">
    <text evidence="1">The sequence shown here is derived from an EMBL/GenBank/DDBJ whole genome shotgun (WGS) entry which is preliminary data.</text>
</comment>
<gene>
    <name evidence="1" type="ORF">HaLaN_21746</name>
</gene>
<reference evidence="1 2" key="1">
    <citation type="submission" date="2020-02" db="EMBL/GenBank/DDBJ databases">
        <title>Draft genome sequence of Haematococcus lacustris strain NIES-144.</title>
        <authorList>
            <person name="Morimoto D."/>
            <person name="Nakagawa S."/>
            <person name="Yoshida T."/>
            <person name="Sawayama S."/>
        </authorList>
    </citation>
    <scope>NUCLEOTIDE SEQUENCE [LARGE SCALE GENOMIC DNA]</scope>
    <source>
        <strain evidence="1 2">NIES-144</strain>
    </source>
</reference>
<accession>A0A6A0A328</accession>
<dbReference type="AlphaFoldDB" id="A0A6A0A328"/>
<proteinExistence type="predicted"/>
<dbReference type="Proteomes" id="UP000485058">
    <property type="component" value="Unassembled WGS sequence"/>
</dbReference>
<protein>
    <submittedName>
        <fullName evidence="1">Uncharacterized protein</fullName>
    </submittedName>
</protein>